<evidence type="ECO:0000259" key="2">
    <source>
        <dbReference type="Pfam" id="PF13411"/>
    </source>
</evidence>
<dbReference type="AlphaFoldDB" id="A0A0L0WEE8"/>
<dbReference type="EMBL" id="LGSS01000001">
    <property type="protein sequence ID" value="KNF09853.1"/>
    <property type="molecule type" value="Genomic_DNA"/>
</dbReference>
<feature type="coiled-coil region" evidence="1">
    <location>
        <begin position="62"/>
        <end position="89"/>
    </location>
</feature>
<dbReference type="GO" id="GO:0006355">
    <property type="term" value="P:regulation of DNA-templated transcription"/>
    <property type="evidence" value="ECO:0007669"/>
    <property type="project" value="InterPro"/>
</dbReference>
<dbReference type="OrthoDB" id="1935216at2"/>
<organism evidence="3 4">
    <name type="scientific">Gottschalkia purinilytica</name>
    <name type="common">Clostridium purinilyticum</name>
    <dbReference type="NCBI Taxonomy" id="1503"/>
    <lineage>
        <taxon>Bacteria</taxon>
        <taxon>Bacillati</taxon>
        <taxon>Bacillota</taxon>
        <taxon>Tissierellia</taxon>
        <taxon>Tissierellales</taxon>
        <taxon>Gottschalkiaceae</taxon>
        <taxon>Gottschalkia</taxon>
    </lineage>
</organism>
<accession>A0A0L0WEE8</accession>
<dbReference type="Proteomes" id="UP000037267">
    <property type="component" value="Unassembled WGS sequence"/>
</dbReference>
<name>A0A0L0WEE8_GOTPU</name>
<keyword evidence="4" id="KW-1185">Reference proteome</keyword>
<dbReference type="RefSeq" id="WP_050353601.1">
    <property type="nucleotide sequence ID" value="NZ_LGSS01000001.1"/>
</dbReference>
<keyword evidence="1" id="KW-0175">Coiled coil</keyword>
<dbReference type="Pfam" id="PF13411">
    <property type="entry name" value="MerR_1"/>
    <property type="match status" value="1"/>
</dbReference>
<evidence type="ECO:0000313" key="3">
    <source>
        <dbReference type="EMBL" id="KNF09853.1"/>
    </source>
</evidence>
<dbReference type="GO" id="GO:0003677">
    <property type="term" value="F:DNA binding"/>
    <property type="evidence" value="ECO:0007669"/>
    <property type="project" value="InterPro"/>
</dbReference>
<proteinExistence type="predicted"/>
<comment type="caution">
    <text evidence="3">The sequence shown here is derived from an EMBL/GenBank/DDBJ whole genome shotgun (WGS) entry which is preliminary data.</text>
</comment>
<feature type="domain" description="HTH merR-type" evidence="2">
    <location>
        <begin position="8"/>
        <end position="53"/>
    </location>
</feature>
<sequence>MDKLLTQKDLAERWQVTVRAIENWRKEGVLTPCKGIPAIRFTQQHIAELEGVKLEKASPLRVRRLENEIEKLKEENEKLKGILTNVMVETSKVITS</sequence>
<evidence type="ECO:0000256" key="1">
    <source>
        <dbReference type="SAM" id="Coils"/>
    </source>
</evidence>
<dbReference type="InterPro" id="IPR009061">
    <property type="entry name" value="DNA-bd_dom_put_sf"/>
</dbReference>
<dbReference type="SUPFAM" id="SSF46955">
    <property type="entry name" value="Putative DNA-binding domain"/>
    <property type="match status" value="1"/>
</dbReference>
<dbReference type="STRING" id="1503.CLPU_1c00180"/>
<evidence type="ECO:0000313" key="4">
    <source>
        <dbReference type="Proteomes" id="UP000037267"/>
    </source>
</evidence>
<reference evidence="4" key="1">
    <citation type="submission" date="2015-07" db="EMBL/GenBank/DDBJ databases">
        <title>Draft genome sequence of the purine-degrading Gottschalkia purinilyticum DSM 1384 (formerly Clostridium purinilyticum).</title>
        <authorList>
            <person name="Poehlein A."/>
            <person name="Schiel-Bengelsdorf B."/>
            <person name="Bengelsdorf F.R."/>
            <person name="Daniel R."/>
            <person name="Duerre P."/>
        </authorList>
    </citation>
    <scope>NUCLEOTIDE SEQUENCE [LARGE SCALE GENOMIC DNA]</scope>
    <source>
        <strain evidence="4">DSM 1384</strain>
    </source>
</reference>
<gene>
    <name evidence="3" type="ORF">CLPU_1c00180</name>
</gene>
<dbReference type="PATRIC" id="fig|1503.3.peg.884"/>
<dbReference type="InterPro" id="IPR000551">
    <property type="entry name" value="MerR-type_HTH_dom"/>
</dbReference>
<protein>
    <submittedName>
        <fullName evidence="3">MerR HTH family regulatory protein</fullName>
    </submittedName>
</protein>